<dbReference type="Gene3D" id="2.30.29.170">
    <property type="match status" value="1"/>
</dbReference>
<dbReference type="OMA" id="VCMCLEI"/>
<proteinExistence type="inferred from homology"/>
<evidence type="ECO:0000256" key="6">
    <source>
        <dbReference type="RuleBase" id="RU004011"/>
    </source>
</evidence>
<dbReference type="FunFam" id="3.30.70.141:FF:000004">
    <property type="entry name" value="Nucleoside diphosphate kinase 7"/>
    <property type="match status" value="1"/>
</dbReference>
<dbReference type="SMART" id="SM00562">
    <property type="entry name" value="NDK"/>
    <property type="match status" value="1"/>
</dbReference>
<keyword evidence="3" id="KW-0206">Cytoskeleton</keyword>
<dbReference type="GO" id="GO:0006183">
    <property type="term" value="P:GTP biosynthetic process"/>
    <property type="evidence" value="ECO:0007669"/>
    <property type="project" value="InterPro"/>
</dbReference>
<sequence length="333" mass="38161">MAASDERFAFLAEWYDPRAALMRKYQLLFYPSDSSVEMYDIKNRRLFLKRSIIDGLKMQDLYIGAIVNIHSRQLTITDFADNFTSSKLKSINEQTLAMIKPDAISHLGSIIEMIDKEGLIICQAKMVWMSRQEASEFYSDHASMPYYECLTGKIVTAIQDQGLEISALQMCNLILFQEIKFFFGFRRQNTAKFDNCTLCIIKPHAMAEGLTGKIVTAIQDQGLEISALQMFHLERANAEEFHEVYKGVVNEYNSMVEELCSGPCMALEIRGLDVTKTFREFVGPADPEIARHLRPRTLRARFGKDKIQNAVHCTDLPEDGILEVQYFFKILNQ</sequence>
<dbReference type="InterPro" id="IPR034907">
    <property type="entry name" value="NDK-like_dom"/>
</dbReference>
<dbReference type="SUPFAM" id="SSF54919">
    <property type="entry name" value="Nucleoside diphosphate kinase, NDK"/>
    <property type="match status" value="2"/>
</dbReference>
<keyword evidence="9" id="KW-1185">Reference proteome</keyword>
<dbReference type="PANTHER" id="PTHR43109">
    <property type="entry name" value="NUCLEOSIDE DIPHOSPHATE KINASE 7"/>
    <property type="match status" value="1"/>
</dbReference>
<dbReference type="GeneID" id="110239670"/>
<dbReference type="Pfam" id="PF25364">
    <property type="entry name" value="PH_NDK7_N"/>
    <property type="match status" value="1"/>
</dbReference>
<protein>
    <recommendedName>
        <fullName evidence="7">DM10 domain-containing protein</fullName>
    </recommendedName>
</protein>
<dbReference type="InterPro" id="IPR011410">
    <property type="entry name" value="NDPK7"/>
</dbReference>
<comment type="similarity">
    <text evidence="5 6">Belongs to the NDK family.</text>
</comment>
<dbReference type="PANTHER" id="PTHR43109:SF2">
    <property type="entry name" value="NUCLEOSIDE DIPHOSPHATE KINASE 7"/>
    <property type="match status" value="1"/>
</dbReference>
<dbReference type="KEGG" id="epa:110239670"/>
<dbReference type="Proteomes" id="UP000887567">
    <property type="component" value="Unplaced"/>
</dbReference>
<comment type="subcellular location">
    <subcellularLocation>
        <location evidence="1">Cytoplasm</location>
        <location evidence="1">Cytoskeleton</location>
        <location evidence="1">Cilium axoneme</location>
    </subcellularLocation>
</comment>
<evidence type="ECO:0000256" key="3">
    <source>
        <dbReference type="ARBA" id="ARBA00023212"/>
    </source>
</evidence>
<evidence type="ECO:0000313" key="9">
    <source>
        <dbReference type="Proteomes" id="UP000887567"/>
    </source>
</evidence>
<dbReference type="SMART" id="SM00676">
    <property type="entry name" value="DM10"/>
    <property type="match status" value="1"/>
</dbReference>
<dbReference type="PROSITE" id="PS51336">
    <property type="entry name" value="DM10"/>
    <property type="match status" value="1"/>
</dbReference>
<dbReference type="EnsemblMetazoa" id="XM_021045404.2">
    <property type="protein sequence ID" value="XP_020901063.2"/>
    <property type="gene ID" value="LOC110239670"/>
</dbReference>
<comment type="caution">
    <text evidence="5">Lacks conserved residue(s) required for the propagation of feature annotation.</text>
</comment>
<organism evidence="8 9">
    <name type="scientific">Exaiptasia diaphana</name>
    <name type="common">Tropical sea anemone</name>
    <name type="synonym">Aiptasia pulchella</name>
    <dbReference type="NCBI Taxonomy" id="2652724"/>
    <lineage>
        <taxon>Eukaryota</taxon>
        <taxon>Metazoa</taxon>
        <taxon>Cnidaria</taxon>
        <taxon>Anthozoa</taxon>
        <taxon>Hexacorallia</taxon>
        <taxon>Actiniaria</taxon>
        <taxon>Aiptasiidae</taxon>
        <taxon>Exaiptasia</taxon>
    </lineage>
</organism>
<dbReference type="InterPro" id="IPR057579">
    <property type="entry name" value="DM10_NDK7"/>
</dbReference>
<dbReference type="GO" id="GO:0006241">
    <property type="term" value="P:CTP biosynthetic process"/>
    <property type="evidence" value="ECO:0007669"/>
    <property type="project" value="InterPro"/>
</dbReference>
<dbReference type="AlphaFoldDB" id="A0A913X9M4"/>
<evidence type="ECO:0000313" key="8">
    <source>
        <dbReference type="EnsemblMetazoa" id="XP_020901063.2"/>
    </source>
</evidence>
<dbReference type="Gene3D" id="3.30.70.141">
    <property type="entry name" value="Nucleoside diphosphate kinase-like domain"/>
    <property type="match status" value="2"/>
</dbReference>
<accession>A0A913X9M4</accession>
<dbReference type="CDD" id="cd04412">
    <property type="entry name" value="NDPk7B"/>
    <property type="match status" value="1"/>
</dbReference>
<dbReference type="InterPro" id="IPR001564">
    <property type="entry name" value="Nucleoside_diP_kinase"/>
</dbReference>
<name>A0A913X9M4_EXADI</name>
<keyword evidence="2" id="KW-0963">Cytoplasm</keyword>
<dbReference type="GO" id="GO:0005879">
    <property type="term" value="C:axonemal microtubule"/>
    <property type="evidence" value="ECO:0007669"/>
    <property type="project" value="TreeGrafter"/>
</dbReference>
<evidence type="ECO:0000256" key="1">
    <source>
        <dbReference type="ARBA" id="ARBA00004430"/>
    </source>
</evidence>
<dbReference type="PROSITE" id="PS51374">
    <property type="entry name" value="NDPK_LIKE"/>
    <property type="match status" value="1"/>
</dbReference>
<dbReference type="GO" id="GO:0006228">
    <property type="term" value="P:UTP biosynthetic process"/>
    <property type="evidence" value="ECO:0007669"/>
    <property type="project" value="InterPro"/>
</dbReference>
<dbReference type="InterPro" id="IPR036850">
    <property type="entry name" value="NDK-like_dom_sf"/>
</dbReference>
<keyword evidence="4" id="KW-0966">Cell projection</keyword>
<dbReference type="PIRSF" id="PIRSF036503">
    <property type="entry name" value="NDK7"/>
    <property type="match status" value="1"/>
</dbReference>
<evidence type="ECO:0000256" key="2">
    <source>
        <dbReference type="ARBA" id="ARBA00022490"/>
    </source>
</evidence>
<dbReference type="GO" id="GO:0005524">
    <property type="term" value="F:ATP binding"/>
    <property type="evidence" value="ECO:0007669"/>
    <property type="project" value="InterPro"/>
</dbReference>
<feature type="domain" description="DM10" evidence="7">
    <location>
        <begin position="4"/>
        <end position="92"/>
    </location>
</feature>
<dbReference type="GO" id="GO:0004550">
    <property type="term" value="F:nucleoside diphosphate kinase activity"/>
    <property type="evidence" value="ECO:0007669"/>
    <property type="project" value="InterPro"/>
</dbReference>
<dbReference type="PRINTS" id="PR01243">
    <property type="entry name" value="NUCDPKINASE"/>
</dbReference>
<dbReference type="Pfam" id="PF00334">
    <property type="entry name" value="NDK"/>
    <property type="match status" value="2"/>
</dbReference>
<evidence type="ECO:0000256" key="5">
    <source>
        <dbReference type="PROSITE-ProRule" id="PRU00706"/>
    </source>
</evidence>
<dbReference type="RefSeq" id="XP_020901063.2">
    <property type="nucleotide sequence ID" value="XM_021045404.2"/>
</dbReference>
<dbReference type="InterPro" id="IPR037993">
    <property type="entry name" value="NDPk7B"/>
</dbReference>
<evidence type="ECO:0000256" key="4">
    <source>
        <dbReference type="ARBA" id="ARBA00023273"/>
    </source>
</evidence>
<reference evidence="8" key="1">
    <citation type="submission" date="2022-11" db="UniProtKB">
        <authorList>
            <consortium name="EnsemblMetazoa"/>
        </authorList>
    </citation>
    <scope>IDENTIFICATION</scope>
</reference>
<dbReference type="InterPro" id="IPR006602">
    <property type="entry name" value="DM10_dom"/>
</dbReference>
<dbReference type="OrthoDB" id="270127at2759"/>
<evidence type="ECO:0000259" key="7">
    <source>
        <dbReference type="PROSITE" id="PS51336"/>
    </source>
</evidence>